<feature type="domain" description="TauD/TfdA-like" evidence="7">
    <location>
        <begin position="155"/>
        <end position="381"/>
    </location>
</feature>
<organism evidence="8 9">
    <name type="scientific">Scytalidium lignicola</name>
    <name type="common">Hyphomycete</name>
    <dbReference type="NCBI Taxonomy" id="5539"/>
    <lineage>
        <taxon>Eukaryota</taxon>
        <taxon>Fungi</taxon>
        <taxon>Dikarya</taxon>
        <taxon>Ascomycota</taxon>
        <taxon>Pezizomycotina</taxon>
        <taxon>Leotiomycetes</taxon>
        <taxon>Leotiomycetes incertae sedis</taxon>
        <taxon>Scytalidium</taxon>
    </lineage>
</organism>
<dbReference type="SUPFAM" id="SSF51197">
    <property type="entry name" value="Clavaminate synthase-like"/>
    <property type="match status" value="1"/>
</dbReference>
<dbReference type="Proteomes" id="UP000258309">
    <property type="component" value="Unassembled WGS sequence"/>
</dbReference>
<dbReference type="EMBL" id="NCSJ02000075">
    <property type="protein sequence ID" value="RFU31473.1"/>
    <property type="molecule type" value="Genomic_DNA"/>
</dbReference>
<dbReference type="InterPro" id="IPR003819">
    <property type="entry name" value="TauD/TfdA-like"/>
</dbReference>
<evidence type="ECO:0000256" key="5">
    <source>
        <dbReference type="ARBA" id="ARBA00023002"/>
    </source>
</evidence>
<dbReference type="Gene3D" id="3.60.130.10">
    <property type="entry name" value="Clavaminate synthase-like"/>
    <property type="match status" value="1"/>
</dbReference>
<reference evidence="8 9" key="1">
    <citation type="submission" date="2018-05" db="EMBL/GenBank/DDBJ databases">
        <title>Draft genome sequence of Scytalidium lignicola DSM 105466, a ubiquitous saprotrophic fungus.</title>
        <authorList>
            <person name="Buettner E."/>
            <person name="Gebauer A.M."/>
            <person name="Hofrichter M."/>
            <person name="Liers C."/>
            <person name="Kellner H."/>
        </authorList>
    </citation>
    <scope>NUCLEOTIDE SEQUENCE [LARGE SCALE GENOMIC DNA]</scope>
    <source>
        <strain evidence="8 9">DSM 105466</strain>
    </source>
</reference>
<feature type="non-terminal residue" evidence="8">
    <location>
        <position position="1"/>
    </location>
</feature>
<dbReference type="InterPro" id="IPR042098">
    <property type="entry name" value="TauD-like_sf"/>
</dbReference>
<dbReference type="STRING" id="5539.A0A3E2HE94"/>
<dbReference type="PANTHER" id="PTHR43779:SF2">
    <property type="entry name" value="ALPHA-KETOGLUTARATE-DEPENDENT XANTHINE DIOXYGENASE XAN1"/>
    <property type="match status" value="1"/>
</dbReference>
<comment type="similarity">
    <text evidence="2">Belongs to the TfdA dioxygenase family.</text>
</comment>
<evidence type="ECO:0000313" key="9">
    <source>
        <dbReference type="Proteomes" id="UP000258309"/>
    </source>
</evidence>
<dbReference type="PANTHER" id="PTHR43779">
    <property type="entry name" value="DIOXYGENASE RV0097-RELATED"/>
    <property type="match status" value="1"/>
</dbReference>
<dbReference type="InterPro" id="IPR051178">
    <property type="entry name" value="TfdA_dioxygenase"/>
</dbReference>
<keyword evidence="4" id="KW-0223">Dioxygenase</keyword>
<keyword evidence="5" id="KW-0560">Oxidoreductase</keyword>
<evidence type="ECO:0000256" key="4">
    <source>
        <dbReference type="ARBA" id="ARBA00022964"/>
    </source>
</evidence>
<evidence type="ECO:0000256" key="3">
    <source>
        <dbReference type="ARBA" id="ARBA00022723"/>
    </source>
</evidence>
<proteinExistence type="inferred from homology"/>
<protein>
    <recommendedName>
        <fullName evidence="7">TauD/TfdA-like domain-containing protein</fullName>
    </recommendedName>
</protein>
<keyword evidence="9" id="KW-1185">Reference proteome</keyword>
<keyword evidence="6" id="KW-0408">Iron</keyword>
<evidence type="ECO:0000256" key="2">
    <source>
        <dbReference type="ARBA" id="ARBA00005896"/>
    </source>
</evidence>
<comment type="cofactor">
    <cofactor evidence="1">
        <name>Fe(2+)</name>
        <dbReference type="ChEBI" id="CHEBI:29033"/>
    </cofactor>
</comment>
<dbReference type="OMA" id="CHYAPNG"/>
<dbReference type="Pfam" id="PF02668">
    <property type="entry name" value="TauD"/>
    <property type="match status" value="2"/>
</dbReference>
<feature type="domain" description="TauD/TfdA-like" evidence="7">
    <location>
        <begin position="27"/>
        <end position="98"/>
    </location>
</feature>
<evidence type="ECO:0000256" key="6">
    <source>
        <dbReference type="ARBA" id="ARBA00023004"/>
    </source>
</evidence>
<name>A0A3E2HE94_SCYLI</name>
<dbReference type="OrthoDB" id="93019at2759"/>
<accession>A0A3E2HE94</accession>
<feature type="non-terminal residue" evidence="8">
    <location>
        <position position="433"/>
    </location>
</feature>
<dbReference type="AlphaFoldDB" id="A0A3E2HE94"/>
<sequence>MSTTTTTTTTESTIKVAPLLASPSSKTNIGAIITGVDLNDLSEKDFQEIRKAIYVHRVVVVRGQHKLHPAKQFEFVRRIDPDSGSTHGFYGLVGDKKSREKFGSLGTRKRYVIPGVEGVRLIGRDYQAEEYYGLKNIYVDSTTQAEMLATPLSDEEISEGNSRFVTFHMDGAIYDAIPSRVTALLCIKAPRGPPVTVRWDDDSGTTMKAAPGLTAFIDTVQLYNLLSDEEKALVENSRWEPAPHPFAWTGTRRLRSCGLGIAPGGEVLPLDKLPEWSPEKIYQFPMVWVNPVTGEKGLHIFCDVIRKLHFKSSPDGPERVVDDLEEIRTWLNNIMDRICKPEYISIPPYDEGDLVLFNNWGVIHSAIEYPVHYGSRLMHQCHVSSSTAPTGTITEAIENPTVSDFEDFLIKSSLVKKKRQDPTIDSTRAFVNE</sequence>
<dbReference type="GO" id="GO:0046872">
    <property type="term" value="F:metal ion binding"/>
    <property type="evidence" value="ECO:0007669"/>
    <property type="project" value="UniProtKB-KW"/>
</dbReference>
<gene>
    <name evidence="8" type="ORF">B7463_g4866</name>
</gene>
<keyword evidence="3" id="KW-0479">Metal-binding</keyword>
<dbReference type="GO" id="GO:0051213">
    <property type="term" value="F:dioxygenase activity"/>
    <property type="evidence" value="ECO:0007669"/>
    <property type="project" value="UniProtKB-KW"/>
</dbReference>
<comment type="caution">
    <text evidence="8">The sequence shown here is derived from an EMBL/GenBank/DDBJ whole genome shotgun (WGS) entry which is preliminary data.</text>
</comment>
<evidence type="ECO:0000256" key="1">
    <source>
        <dbReference type="ARBA" id="ARBA00001954"/>
    </source>
</evidence>
<evidence type="ECO:0000313" key="8">
    <source>
        <dbReference type="EMBL" id="RFU31473.1"/>
    </source>
</evidence>
<evidence type="ECO:0000259" key="7">
    <source>
        <dbReference type="Pfam" id="PF02668"/>
    </source>
</evidence>